<name>A0A657LSN6_9HYPH</name>
<feature type="region of interest" description="Disordered" evidence="3">
    <location>
        <begin position="62"/>
        <end position="88"/>
    </location>
</feature>
<dbReference type="InterPro" id="IPR022789">
    <property type="entry name" value="ParD"/>
</dbReference>
<gene>
    <name evidence="4" type="ORF">AX760_18625</name>
</gene>
<organism evidence="4 5">
    <name type="scientific">Pararhizobium antarcticum</name>
    <dbReference type="NCBI Taxonomy" id="1798805"/>
    <lineage>
        <taxon>Bacteria</taxon>
        <taxon>Pseudomonadati</taxon>
        <taxon>Pseudomonadota</taxon>
        <taxon>Alphaproteobacteria</taxon>
        <taxon>Hyphomicrobiales</taxon>
        <taxon>Rhizobiaceae</taxon>
        <taxon>Rhizobium/Agrobacterium group</taxon>
        <taxon>Pararhizobium</taxon>
    </lineage>
</organism>
<dbReference type="OrthoDB" id="291307at2"/>
<dbReference type="SUPFAM" id="SSF47598">
    <property type="entry name" value="Ribbon-helix-helix"/>
    <property type="match status" value="1"/>
</dbReference>
<keyword evidence="2" id="KW-1277">Toxin-antitoxin system</keyword>
<keyword evidence="5" id="KW-1185">Reference proteome</keyword>
<dbReference type="GO" id="GO:0006355">
    <property type="term" value="P:regulation of DNA-templated transcription"/>
    <property type="evidence" value="ECO:0007669"/>
    <property type="project" value="InterPro"/>
</dbReference>
<comment type="caution">
    <text evidence="4">The sequence shown here is derived from an EMBL/GenBank/DDBJ whole genome shotgun (WGS) entry which is preliminary data.</text>
</comment>
<evidence type="ECO:0000256" key="2">
    <source>
        <dbReference type="ARBA" id="ARBA00022649"/>
    </source>
</evidence>
<evidence type="ECO:0000313" key="4">
    <source>
        <dbReference type="EMBL" id="OJF95851.1"/>
    </source>
</evidence>
<reference evidence="4 5" key="1">
    <citation type="submission" date="2016-02" db="EMBL/GenBank/DDBJ databases">
        <title>Genome sequencing of a beta-galactosidase producing bacteria Rhizobium sp. 59.</title>
        <authorList>
            <person name="Wang D."/>
            <person name="Kot W."/>
            <person name="Qin Y."/>
            <person name="Hansen L."/>
            <person name="Naqvi K."/>
            <person name="Rensing C."/>
        </authorList>
    </citation>
    <scope>NUCLEOTIDE SEQUENCE [LARGE SCALE GENOMIC DNA]</scope>
    <source>
        <strain evidence="4 5">59</strain>
    </source>
</reference>
<sequence>MNQKLSITLPAELVEVINRRVETGAYASTSEVLEAAMQLFLADERAHEEAMASIRVRVKASLDDPRPRLSSDGMRQHLDGLFEKHRPS</sequence>
<dbReference type="AlphaFoldDB" id="A0A657LSN6"/>
<dbReference type="PANTHER" id="PTHR36582:SF2">
    <property type="entry name" value="ANTITOXIN PARD"/>
    <property type="match status" value="1"/>
</dbReference>
<evidence type="ECO:0000256" key="3">
    <source>
        <dbReference type="SAM" id="MobiDB-lite"/>
    </source>
</evidence>
<dbReference type="EMBL" id="LSRP01000091">
    <property type="protein sequence ID" value="OJF95851.1"/>
    <property type="molecule type" value="Genomic_DNA"/>
</dbReference>
<dbReference type="Gene3D" id="6.10.10.120">
    <property type="entry name" value="Antitoxin ParD1-like"/>
    <property type="match status" value="1"/>
</dbReference>
<dbReference type="CDD" id="cd22231">
    <property type="entry name" value="RHH_NikR_HicB-like"/>
    <property type="match status" value="1"/>
</dbReference>
<dbReference type="PANTHER" id="PTHR36582">
    <property type="entry name" value="ANTITOXIN PARD"/>
    <property type="match status" value="1"/>
</dbReference>
<dbReference type="RefSeq" id="WP_071833602.1">
    <property type="nucleotide sequence ID" value="NZ_LSRP01000091.1"/>
</dbReference>
<protein>
    <submittedName>
        <fullName evidence="4">CopG family transcriptional regulator</fullName>
    </submittedName>
</protein>
<dbReference type="InterPro" id="IPR010985">
    <property type="entry name" value="Ribbon_hlx_hlx"/>
</dbReference>
<dbReference type="InterPro" id="IPR038296">
    <property type="entry name" value="ParD_sf"/>
</dbReference>
<comment type="similarity">
    <text evidence="1">Belongs to the ParD antitoxin family.</text>
</comment>
<proteinExistence type="inferred from homology"/>
<evidence type="ECO:0000256" key="1">
    <source>
        <dbReference type="ARBA" id="ARBA00008580"/>
    </source>
</evidence>
<evidence type="ECO:0000313" key="5">
    <source>
        <dbReference type="Proteomes" id="UP000182661"/>
    </source>
</evidence>
<accession>A0A657LSN6</accession>
<dbReference type="Proteomes" id="UP000182661">
    <property type="component" value="Unassembled WGS sequence"/>
</dbReference>